<dbReference type="GO" id="GO:0046872">
    <property type="term" value="F:metal ion binding"/>
    <property type="evidence" value="ECO:0007669"/>
    <property type="project" value="UniProtKB-KW"/>
</dbReference>
<dbReference type="CDD" id="cd10954">
    <property type="entry name" value="CE4_CtAXE_like"/>
    <property type="match status" value="1"/>
</dbReference>
<dbReference type="PANTHER" id="PTHR10587:SF133">
    <property type="entry name" value="CHITIN DEACETYLASE 1-RELATED"/>
    <property type="match status" value="1"/>
</dbReference>
<evidence type="ECO:0000259" key="4">
    <source>
        <dbReference type="PROSITE" id="PS51677"/>
    </source>
</evidence>
<dbReference type="GO" id="GO:0005975">
    <property type="term" value="P:carbohydrate metabolic process"/>
    <property type="evidence" value="ECO:0007669"/>
    <property type="project" value="InterPro"/>
</dbReference>
<dbReference type="Gene3D" id="3.20.20.370">
    <property type="entry name" value="Glycoside hydrolase/deacetylase"/>
    <property type="match status" value="1"/>
</dbReference>
<dbReference type="InterPro" id="IPR011330">
    <property type="entry name" value="Glyco_hydro/deAcase_b/a-brl"/>
</dbReference>
<keyword evidence="3" id="KW-0732">Signal</keyword>
<dbReference type="Proteomes" id="UP000824007">
    <property type="component" value="Unassembled WGS sequence"/>
</dbReference>
<feature type="domain" description="NodB homology" evidence="4">
    <location>
        <begin position="47"/>
        <end position="221"/>
    </location>
</feature>
<keyword evidence="1" id="KW-0479">Metal-binding</keyword>
<evidence type="ECO:0000313" key="6">
    <source>
        <dbReference type="Proteomes" id="UP000824007"/>
    </source>
</evidence>
<gene>
    <name evidence="5" type="ORF">H9831_00710</name>
</gene>
<comment type="caution">
    <text evidence="5">The sequence shown here is derived from an EMBL/GenBank/DDBJ whole genome shotgun (WGS) entry which is preliminary data.</text>
</comment>
<evidence type="ECO:0000256" key="1">
    <source>
        <dbReference type="ARBA" id="ARBA00022723"/>
    </source>
</evidence>
<dbReference type="InterPro" id="IPR050248">
    <property type="entry name" value="Polysacc_deacetylase_ArnD"/>
</dbReference>
<dbReference type="GO" id="GO:0016020">
    <property type="term" value="C:membrane"/>
    <property type="evidence" value="ECO:0007669"/>
    <property type="project" value="TreeGrafter"/>
</dbReference>
<evidence type="ECO:0000256" key="2">
    <source>
        <dbReference type="ARBA" id="ARBA00022801"/>
    </source>
</evidence>
<dbReference type="EMBL" id="DXDD01000006">
    <property type="protein sequence ID" value="HIY59197.1"/>
    <property type="molecule type" value="Genomic_DNA"/>
</dbReference>
<evidence type="ECO:0000313" key="5">
    <source>
        <dbReference type="EMBL" id="HIY59197.1"/>
    </source>
</evidence>
<accession>A0A9D2C4I1</accession>
<reference evidence="5" key="1">
    <citation type="journal article" date="2021" name="PeerJ">
        <title>Extensive microbial diversity within the chicken gut microbiome revealed by metagenomics and culture.</title>
        <authorList>
            <person name="Gilroy R."/>
            <person name="Ravi A."/>
            <person name="Getino M."/>
            <person name="Pursley I."/>
            <person name="Horton D.L."/>
            <person name="Alikhan N.F."/>
            <person name="Baker D."/>
            <person name="Gharbi K."/>
            <person name="Hall N."/>
            <person name="Watson M."/>
            <person name="Adriaenssens E.M."/>
            <person name="Foster-Nyarko E."/>
            <person name="Jarju S."/>
            <person name="Secka A."/>
            <person name="Antonio M."/>
            <person name="Oren A."/>
            <person name="Chaudhuri R.R."/>
            <person name="La Ragione R."/>
            <person name="Hildebrand F."/>
            <person name="Pallen M.J."/>
        </authorList>
    </citation>
    <scope>NUCLEOTIDE SEQUENCE</scope>
    <source>
        <strain evidence="5">ChiSxjej3B15-24422</strain>
    </source>
</reference>
<reference evidence="5" key="2">
    <citation type="submission" date="2021-04" db="EMBL/GenBank/DDBJ databases">
        <authorList>
            <person name="Gilroy R."/>
        </authorList>
    </citation>
    <scope>NUCLEOTIDE SEQUENCE</scope>
    <source>
        <strain evidence="5">ChiSxjej3B15-24422</strain>
    </source>
</reference>
<dbReference type="InterPro" id="IPR002509">
    <property type="entry name" value="NODB_dom"/>
</dbReference>
<feature type="signal peptide" evidence="3">
    <location>
        <begin position="1"/>
        <end position="28"/>
    </location>
</feature>
<name>A0A9D2C4I1_9FIRM</name>
<sequence>MRRKTGRRIKALLFFAALALLLRMPAQTDAVRPVFSDAADSEAGEQKKIALSFDDGPHPAYTEQLLDGLKKRGVKATFFVTGEHAALHPDIIRRMSEEGHLIGNHTYTHIQLNDSNREQFKEELIRTNEVISGITGEEVLYVRPPYGSWDKTLEAELNMFSVLWTVDPLDWCSSSVSDIVRRVVEEAEENDIILMHDYYDTSVTAALEIVDELLAEGYTFVTVEEILFD</sequence>
<evidence type="ECO:0000256" key="3">
    <source>
        <dbReference type="SAM" id="SignalP"/>
    </source>
</evidence>
<dbReference type="Pfam" id="PF01522">
    <property type="entry name" value="Polysacc_deac_1"/>
    <property type="match status" value="1"/>
</dbReference>
<protein>
    <submittedName>
        <fullName evidence="5">Polysaccharide deacetylase family protein</fullName>
    </submittedName>
</protein>
<keyword evidence="2" id="KW-0378">Hydrolase</keyword>
<dbReference type="SUPFAM" id="SSF88713">
    <property type="entry name" value="Glycoside hydrolase/deacetylase"/>
    <property type="match status" value="1"/>
</dbReference>
<dbReference type="PANTHER" id="PTHR10587">
    <property type="entry name" value="GLYCOSYL TRANSFERASE-RELATED"/>
    <property type="match status" value="1"/>
</dbReference>
<proteinExistence type="predicted"/>
<feature type="chain" id="PRO_5039301699" evidence="3">
    <location>
        <begin position="29"/>
        <end position="229"/>
    </location>
</feature>
<dbReference type="GO" id="GO:0016810">
    <property type="term" value="F:hydrolase activity, acting on carbon-nitrogen (but not peptide) bonds"/>
    <property type="evidence" value="ECO:0007669"/>
    <property type="project" value="InterPro"/>
</dbReference>
<dbReference type="PROSITE" id="PS51677">
    <property type="entry name" value="NODB"/>
    <property type="match status" value="1"/>
</dbReference>
<organism evidence="5 6">
    <name type="scientific">Candidatus Eisenbergiella pullistercoris</name>
    <dbReference type="NCBI Taxonomy" id="2838555"/>
    <lineage>
        <taxon>Bacteria</taxon>
        <taxon>Bacillati</taxon>
        <taxon>Bacillota</taxon>
        <taxon>Clostridia</taxon>
        <taxon>Lachnospirales</taxon>
        <taxon>Lachnospiraceae</taxon>
        <taxon>Eisenbergiella</taxon>
    </lineage>
</organism>
<dbReference type="AlphaFoldDB" id="A0A9D2C4I1"/>